<dbReference type="InterPro" id="IPR032675">
    <property type="entry name" value="LRR_dom_sf"/>
</dbReference>
<proteinExistence type="predicted"/>
<feature type="region of interest" description="Disordered" evidence="1">
    <location>
        <begin position="293"/>
        <end position="320"/>
    </location>
</feature>
<name>A0A8H5BPI9_9AGAR</name>
<reference evidence="2 3" key="1">
    <citation type="journal article" date="2020" name="ISME J.">
        <title>Uncovering the hidden diversity of litter-decomposition mechanisms in mushroom-forming fungi.</title>
        <authorList>
            <person name="Floudas D."/>
            <person name="Bentzer J."/>
            <person name="Ahren D."/>
            <person name="Johansson T."/>
            <person name="Persson P."/>
            <person name="Tunlid A."/>
        </authorList>
    </citation>
    <scope>NUCLEOTIDE SEQUENCE [LARGE SCALE GENOMIC DNA]</scope>
    <source>
        <strain evidence="2 3">CBS 101986</strain>
    </source>
</reference>
<organism evidence="2 3">
    <name type="scientific">Psilocybe cf. subviscida</name>
    <dbReference type="NCBI Taxonomy" id="2480587"/>
    <lineage>
        <taxon>Eukaryota</taxon>
        <taxon>Fungi</taxon>
        <taxon>Dikarya</taxon>
        <taxon>Basidiomycota</taxon>
        <taxon>Agaricomycotina</taxon>
        <taxon>Agaricomycetes</taxon>
        <taxon>Agaricomycetidae</taxon>
        <taxon>Agaricales</taxon>
        <taxon>Agaricineae</taxon>
        <taxon>Strophariaceae</taxon>
        <taxon>Psilocybe</taxon>
    </lineage>
</organism>
<feature type="compositionally biased region" description="Basic and acidic residues" evidence="1">
    <location>
        <begin position="299"/>
        <end position="311"/>
    </location>
</feature>
<dbReference type="Gene3D" id="3.80.10.10">
    <property type="entry name" value="Ribonuclease Inhibitor"/>
    <property type="match status" value="1"/>
</dbReference>
<protein>
    <submittedName>
        <fullName evidence="2">Uncharacterized protein</fullName>
    </submittedName>
</protein>
<evidence type="ECO:0000313" key="2">
    <source>
        <dbReference type="EMBL" id="KAF5326656.1"/>
    </source>
</evidence>
<dbReference type="SUPFAM" id="SSF52047">
    <property type="entry name" value="RNI-like"/>
    <property type="match status" value="1"/>
</dbReference>
<dbReference type="OrthoDB" id="9994419at2759"/>
<dbReference type="Proteomes" id="UP000567179">
    <property type="component" value="Unassembled WGS sequence"/>
</dbReference>
<dbReference type="EMBL" id="JAACJJ010000014">
    <property type="protein sequence ID" value="KAF5326656.1"/>
    <property type="molecule type" value="Genomic_DNA"/>
</dbReference>
<comment type="caution">
    <text evidence="2">The sequence shown here is derived from an EMBL/GenBank/DDBJ whole genome shotgun (WGS) entry which is preliminary data.</text>
</comment>
<accession>A0A8H5BPI9</accession>
<dbReference type="AlphaFoldDB" id="A0A8H5BPI9"/>
<sequence length="727" mass="80665">MSPVFCTDLPHELLYAICAHIYDNGVLPDNPSLDPLITIDTAATTIPIAHPSSTPPGHWSEPVTRHTLANLCLVNHAWYQAAKPWLWHKLEVRLPRTWLSLVEEIAWNYDEETVDNMMGRSFEAAHTAAMNSTGTLHQQLEAIRFEGFEEHPENNVEAPDTTIPLDLLSPVSSRDNSPRRFRPKSQSPARWKILRSISDAIQNVMDRRASGVYVPTPADPRPGRFVRHLDFNHFRTIGMRRSVEEGVNSRFVTGERVQAVLKEMPNLLSFGATEYMDGALTLPVLNELFLRGAPSGGRGRPERGRALVDHHDDDDEDRERRRECKDLEAVDLTGCVSAVFVNAFTEFAKTHLLPPDDEEERRPRQHNEPLIFPGLQRLGMRGVKSILPRYLGPFVLAFPHLTHLDLSGTRLTSEILDALGQSPTMRLKSLALARCIKLSSESIARFLISSPVTSEITELNLYGDMTYLSPILEEDIQKIVTCAPCFTRGNLVYLDLSSIPITADILRSIRPLLKLRSLGLSHILHLDLRAIADFLRDKAPHVEVLTVVNTSPELDCGIRLPTDPRSATRQSTMALHTTLIRPLCSPPFSFSLSVAPGETQKPRPPPTRLRVIELSTAMLGGLGAGVGSWKIIRSKGGRGWYVDTASAWIGEPGATGESQEGEGNSVLRRDLPPGHPFRMEMEKLAAANGNVGSGVGWHARKMEILHGHGMLGREDGLYGAVSFAYQG</sequence>
<evidence type="ECO:0000256" key="1">
    <source>
        <dbReference type="SAM" id="MobiDB-lite"/>
    </source>
</evidence>
<keyword evidence="3" id="KW-1185">Reference proteome</keyword>
<gene>
    <name evidence="2" type="ORF">D9619_004929</name>
</gene>
<feature type="region of interest" description="Disordered" evidence="1">
    <location>
        <begin position="153"/>
        <end position="187"/>
    </location>
</feature>
<evidence type="ECO:0000313" key="3">
    <source>
        <dbReference type="Proteomes" id="UP000567179"/>
    </source>
</evidence>